<dbReference type="PANTHER" id="PTHR11647:SF1">
    <property type="entry name" value="COLLAPSIN RESPONSE MEDIATOR PROTEIN"/>
    <property type="match status" value="1"/>
</dbReference>
<evidence type="ECO:0000313" key="3">
    <source>
        <dbReference type="EMBL" id="NBH61506.1"/>
    </source>
</evidence>
<sequence>MMDLLIINGRYPDFQAAQIKKANIGVRNGKIVYLGEDMPEAKKTLDAMNQIVSPGFIDIHMHEDDLLGEDAEYIIGNMMLKMGVTTACGGNCGIQRQRLAEFKDRVAKLGGSPVNMVMFAGYNQMRYELGLGHYERANEHQRESLRTLLEEELREGACGISFGIEYDPAITYDDMMEALALLKDKRYLASAHYRESGIGAIESIEEMQRLSKDSGVKFQISHLSSCSATGQMEESLALIDKLISENPLLDFDTYPYNAFSTLIGSEVFEEECLNQWCEDISAIMLTKEPYKNTYCTKEILDEAREKYPDMMAVGFIMNEEEISAAISSEHGMIGSDGILFGGDGHPRASGTFPRVLGKYVREEKVISLLDALAKMTVRPADRLSLSDKGRIELGADADLTIFDETTIIDGATYENIDVQPEGISYVIIGGEIAMQHKEIVSDRLGRFISFHQRED</sequence>
<dbReference type="Pfam" id="PF01979">
    <property type="entry name" value="Amidohydro_1"/>
    <property type="match status" value="1"/>
</dbReference>
<dbReference type="InterPro" id="IPR011059">
    <property type="entry name" value="Metal-dep_hydrolase_composite"/>
</dbReference>
<dbReference type="SUPFAM" id="SSF51556">
    <property type="entry name" value="Metallo-dependent hydrolases"/>
    <property type="match status" value="1"/>
</dbReference>
<dbReference type="RefSeq" id="WP_160201788.1">
    <property type="nucleotide sequence ID" value="NZ_QXWK01000012.1"/>
</dbReference>
<proteinExistence type="predicted"/>
<dbReference type="GO" id="GO:0016811">
    <property type="term" value="F:hydrolase activity, acting on carbon-nitrogen (but not peptide) bonds, in linear amides"/>
    <property type="evidence" value="ECO:0007669"/>
    <property type="project" value="InterPro"/>
</dbReference>
<reference evidence="3 4" key="1">
    <citation type="submission" date="2018-08" db="EMBL/GenBank/DDBJ databases">
        <title>Murine metabolic-syndrome-specific gut microbial biobank.</title>
        <authorList>
            <person name="Liu C."/>
        </authorList>
    </citation>
    <scope>NUCLEOTIDE SEQUENCE [LARGE SCALE GENOMIC DNA]</scope>
    <source>
        <strain evidence="3 4">28</strain>
    </source>
</reference>
<dbReference type="InterPro" id="IPR050378">
    <property type="entry name" value="Metallo-dep_Hydrolases_sf"/>
</dbReference>
<gene>
    <name evidence="3" type="ORF">D0435_07565</name>
</gene>
<dbReference type="Gene3D" id="3.20.20.140">
    <property type="entry name" value="Metal-dependent hydrolases"/>
    <property type="match status" value="1"/>
</dbReference>
<evidence type="ECO:0000259" key="2">
    <source>
        <dbReference type="Pfam" id="PF01979"/>
    </source>
</evidence>
<comment type="caution">
    <text evidence="3">The sequence shown here is derived from an EMBL/GenBank/DDBJ whole genome shotgun (WGS) entry which is preliminary data.</text>
</comment>
<dbReference type="InterPro" id="IPR032466">
    <property type="entry name" value="Metal_Hydrolase"/>
</dbReference>
<name>A0A845QIV4_9FIRM</name>
<feature type="domain" description="Amidohydrolase-related" evidence="2">
    <location>
        <begin position="51"/>
        <end position="432"/>
    </location>
</feature>
<keyword evidence="3" id="KW-0378">Hydrolase</keyword>
<dbReference type="SUPFAM" id="SSF51338">
    <property type="entry name" value="Composite domain of metallo-dependent hydrolases"/>
    <property type="match status" value="1"/>
</dbReference>
<dbReference type="PANTHER" id="PTHR11647">
    <property type="entry name" value="HYDRANTOINASE/DIHYDROPYRIMIDINASE FAMILY MEMBER"/>
    <property type="match status" value="1"/>
</dbReference>
<dbReference type="Gene3D" id="3.30.1490.130">
    <property type="entry name" value="D-aminoacylase. Domain 3"/>
    <property type="match status" value="1"/>
</dbReference>
<dbReference type="InterPro" id="IPR006680">
    <property type="entry name" value="Amidohydro-rel"/>
</dbReference>
<keyword evidence="4" id="KW-1185">Reference proteome</keyword>
<dbReference type="AlphaFoldDB" id="A0A845QIV4"/>
<evidence type="ECO:0000313" key="4">
    <source>
        <dbReference type="Proteomes" id="UP000446866"/>
    </source>
</evidence>
<dbReference type="Proteomes" id="UP000446866">
    <property type="component" value="Unassembled WGS sequence"/>
</dbReference>
<evidence type="ECO:0000256" key="1">
    <source>
        <dbReference type="ARBA" id="ARBA00001947"/>
    </source>
</evidence>
<dbReference type="EMBL" id="QXWK01000012">
    <property type="protein sequence ID" value="NBH61506.1"/>
    <property type="molecule type" value="Genomic_DNA"/>
</dbReference>
<organism evidence="3 4">
    <name type="scientific">Anaerotruncus colihominis</name>
    <dbReference type="NCBI Taxonomy" id="169435"/>
    <lineage>
        <taxon>Bacteria</taxon>
        <taxon>Bacillati</taxon>
        <taxon>Bacillota</taxon>
        <taxon>Clostridia</taxon>
        <taxon>Eubacteriales</taxon>
        <taxon>Oscillospiraceae</taxon>
        <taxon>Anaerotruncus</taxon>
    </lineage>
</organism>
<dbReference type="Gene3D" id="2.30.40.10">
    <property type="entry name" value="Urease, subunit C, domain 1"/>
    <property type="match status" value="1"/>
</dbReference>
<comment type="cofactor">
    <cofactor evidence="1">
        <name>Zn(2+)</name>
        <dbReference type="ChEBI" id="CHEBI:29105"/>
    </cofactor>
</comment>
<protein>
    <submittedName>
        <fullName evidence="3">Amidohydrolase</fullName>
    </submittedName>
</protein>
<dbReference type="InterPro" id="IPR023100">
    <property type="entry name" value="D-aminoacylase_insert_dom_sf"/>
</dbReference>
<accession>A0A845QIV4</accession>